<dbReference type="InterPro" id="IPR010394">
    <property type="entry name" value="5-nucleotidase"/>
</dbReference>
<dbReference type="AlphaFoldDB" id="A0A7L5E4P6"/>
<protein>
    <submittedName>
        <fullName evidence="1">5'-nucleotidase</fullName>
    </submittedName>
</protein>
<dbReference type="KEGG" id="mrob:HH214_07920"/>
<keyword evidence="2" id="KW-1185">Reference proteome</keyword>
<name>A0A7L5E4P6_9SPHI</name>
<accession>A0A7L5E4P6</accession>
<dbReference type="RefSeq" id="WP_169606809.1">
    <property type="nucleotide sequence ID" value="NZ_CP051682.1"/>
</dbReference>
<evidence type="ECO:0000313" key="2">
    <source>
        <dbReference type="Proteomes" id="UP000503278"/>
    </source>
</evidence>
<dbReference type="GO" id="GO:0000166">
    <property type="term" value="F:nucleotide binding"/>
    <property type="evidence" value="ECO:0007669"/>
    <property type="project" value="InterPro"/>
</dbReference>
<proteinExistence type="predicted"/>
<evidence type="ECO:0000313" key="1">
    <source>
        <dbReference type="EMBL" id="QJD95803.1"/>
    </source>
</evidence>
<sequence length="333" mass="37225">MPLSFADTLVVGISTRALFDLEAENKLFQEQGIVEYRKYQKDREGIILEKGTGFYLVNALLNLNSLAPQGTRLVEVIVMSRNSPETGIRVLNSIKYYGLDITRSAFTGGESLYDYIEAFDVDLFLSKDEVDVQKIIDSGIAAAALIYEPPQGFIPETTTVRIAFDADAVVFSDDSEQIYKAEGIEAFHENESTNSIVPLNEGPYAKLLKTLSKIQRKMETGVELSPLRIAIVTARNSPSHMRVLNTLREWDVYVDEAFFLGGLSKDKVLKAFKAHIFFDDQDTHLIPAKSVVPSAKVPYRSTSPLFVKNDELTIIDPEVLNKREIKKISSSSK</sequence>
<dbReference type="PANTHER" id="PTHR31367">
    <property type="entry name" value="CYTOSOLIC 5'-NUCLEOTIDASE 1 FAMILY MEMBER"/>
    <property type="match status" value="1"/>
</dbReference>
<dbReference type="EMBL" id="CP051682">
    <property type="protein sequence ID" value="QJD95803.1"/>
    <property type="molecule type" value="Genomic_DNA"/>
</dbReference>
<dbReference type="PANTHER" id="PTHR31367:SF5">
    <property type="entry name" value="CYTOSOLIC 5'-NUCLEOTIDASE 1A"/>
    <property type="match status" value="1"/>
</dbReference>
<dbReference type="Pfam" id="PF06189">
    <property type="entry name" value="5-nucleotidase"/>
    <property type="match status" value="1"/>
</dbReference>
<dbReference type="GO" id="GO:0009117">
    <property type="term" value="P:nucleotide metabolic process"/>
    <property type="evidence" value="ECO:0007669"/>
    <property type="project" value="InterPro"/>
</dbReference>
<gene>
    <name evidence="1" type="ORF">HH214_07920</name>
</gene>
<dbReference type="Proteomes" id="UP000503278">
    <property type="component" value="Chromosome"/>
</dbReference>
<dbReference type="GO" id="GO:0008253">
    <property type="term" value="F:5'-nucleotidase activity"/>
    <property type="evidence" value="ECO:0007669"/>
    <property type="project" value="InterPro"/>
</dbReference>
<dbReference type="GO" id="GO:0005737">
    <property type="term" value="C:cytoplasm"/>
    <property type="evidence" value="ECO:0007669"/>
    <property type="project" value="InterPro"/>
</dbReference>
<dbReference type="GO" id="GO:0000287">
    <property type="term" value="F:magnesium ion binding"/>
    <property type="evidence" value="ECO:0007669"/>
    <property type="project" value="InterPro"/>
</dbReference>
<organism evidence="1 2">
    <name type="scientific">Mucilaginibacter robiniae</name>
    <dbReference type="NCBI Taxonomy" id="2728022"/>
    <lineage>
        <taxon>Bacteria</taxon>
        <taxon>Pseudomonadati</taxon>
        <taxon>Bacteroidota</taxon>
        <taxon>Sphingobacteriia</taxon>
        <taxon>Sphingobacteriales</taxon>
        <taxon>Sphingobacteriaceae</taxon>
        <taxon>Mucilaginibacter</taxon>
    </lineage>
</organism>
<reference evidence="1 2" key="1">
    <citation type="submission" date="2020-04" db="EMBL/GenBank/DDBJ databases">
        <title>Genome sequencing of novel species.</title>
        <authorList>
            <person name="Heo J."/>
            <person name="Kim S.-J."/>
            <person name="Kim J.-S."/>
            <person name="Hong S.-B."/>
            <person name="Kwon S.-W."/>
        </authorList>
    </citation>
    <scope>NUCLEOTIDE SEQUENCE [LARGE SCALE GENOMIC DNA]</scope>
    <source>
        <strain evidence="1 2">F39-2</strain>
    </source>
</reference>